<evidence type="ECO:0000313" key="5">
    <source>
        <dbReference type="EMBL" id="KAK9035415.1"/>
    </source>
</evidence>
<keyword evidence="6" id="KW-1185">Reference proteome</keyword>
<dbReference type="Proteomes" id="UP001396334">
    <property type="component" value="Unassembled WGS sequence"/>
</dbReference>
<proteinExistence type="inferred from homology"/>
<dbReference type="InterPro" id="IPR000864">
    <property type="entry name" value="Prot_inh_pot1"/>
</dbReference>
<feature type="compositionally biased region" description="Basic and acidic residues" evidence="4">
    <location>
        <begin position="1"/>
        <end position="12"/>
    </location>
</feature>
<dbReference type="SUPFAM" id="SSF54654">
    <property type="entry name" value="CI-2 family of serine protease inhibitors"/>
    <property type="match status" value="1"/>
</dbReference>
<evidence type="ECO:0000256" key="3">
    <source>
        <dbReference type="ARBA" id="ARBA00022900"/>
    </source>
</evidence>
<dbReference type="Gene3D" id="3.30.10.10">
    <property type="entry name" value="Trypsin Inhibitor V, subunit A"/>
    <property type="match status" value="1"/>
</dbReference>
<dbReference type="Pfam" id="PF00280">
    <property type="entry name" value="potato_inhibit"/>
    <property type="match status" value="1"/>
</dbReference>
<accession>A0ABR2TD42</accession>
<evidence type="ECO:0000256" key="4">
    <source>
        <dbReference type="SAM" id="MobiDB-lite"/>
    </source>
</evidence>
<name>A0ABR2TD42_9ROSI</name>
<sequence length="96" mass="10765">MDETCESTKDKATVTAQPENAQRTSAEAGIQDRRKGMRERRPPKTLTDFARKNSWPELMGTNRESAKTTIERENPNVDAVMNSVKAIAIVTKRTNS</sequence>
<protein>
    <submittedName>
        <fullName evidence="5">Uncharacterized protein</fullName>
    </submittedName>
</protein>
<feature type="region of interest" description="Disordered" evidence="4">
    <location>
        <begin position="1"/>
        <end position="43"/>
    </location>
</feature>
<dbReference type="InterPro" id="IPR036354">
    <property type="entry name" value="Prot_inh_pot1_sf"/>
</dbReference>
<keyword evidence="3" id="KW-0722">Serine protease inhibitor</keyword>
<evidence type="ECO:0000256" key="1">
    <source>
        <dbReference type="ARBA" id="ARBA00008210"/>
    </source>
</evidence>
<comment type="similarity">
    <text evidence="1">Belongs to the protease inhibitor I13 (potato type I serine protease inhibitor) family.</text>
</comment>
<organism evidence="5 6">
    <name type="scientific">Hibiscus sabdariffa</name>
    <name type="common">roselle</name>
    <dbReference type="NCBI Taxonomy" id="183260"/>
    <lineage>
        <taxon>Eukaryota</taxon>
        <taxon>Viridiplantae</taxon>
        <taxon>Streptophyta</taxon>
        <taxon>Embryophyta</taxon>
        <taxon>Tracheophyta</taxon>
        <taxon>Spermatophyta</taxon>
        <taxon>Magnoliopsida</taxon>
        <taxon>eudicotyledons</taxon>
        <taxon>Gunneridae</taxon>
        <taxon>Pentapetalae</taxon>
        <taxon>rosids</taxon>
        <taxon>malvids</taxon>
        <taxon>Malvales</taxon>
        <taxon>Malvaceae</taxon>
        <taxon>Malvoideae</taxon>
        <taxon>Hibiscus</taxon>
    </lineage>
</organism>
<feature type="compositionally biased region" description="Polar residues" evidence="4">
    <location>
        <begin position="14"/>
        <end position="25"/>
    </location>
</feature>
<gene>
    <name evidence="5" type="ORF">V6N11_077455</name>
</gene>
<feature type="compositionally biased region" description="Basic and acidic residues" evidence="4">
    <location>
        <begin position="30"/>
        <end position="42"/>
    </location>
</feature>
<comment type="caution">
    <text evidence="5">The sequence shown here is derived from an EMBL/GenBank/DDBJ whole genome shotgun (WGS) entry which is preliminary data.</text>
</comment>
<keyword evidence="2" id="KW-0646">Protease inhibitor</keyword>
<dbReference type="EMBL" id="JBBPBN010000006">
    <property type="protein sequence ID" value="KAK9035415.1"/>
    <property type="molecule type" value="Genomic_DNA"/>
</dbReference>
<reference evidence="5 6" key="1">
    <citation type="journal article" date="2024" name="G3 (Bethesda)">
        <title>Genome assembly of Hibiscus sabdariffa L. provides insights into metabolisms of medicinal natural products.</title>
        <authorList>
            <person name="Kim T."/>
        </authorList>
    </citation>
    <scope>NUCLEOTIDE SEQUENCE [LARGE SCALE GENOMIC DNA]</scope>
    <source>
        <strain evidence="5">TK-2024</strain>
        <tissue evidence="5">Old leaves</tissue>
    </source>
</reference>
<evidence type="ECO:0000256" key="2">
    <source>
        <dbReference type="ARBA" id="ARBA00022690"/>
    </source>
</evidence>
<evidence type="ECO:0000313" key="6">
    <source>
        <dbReference type="Proteomes" id="UP001396334"/>
    </source>
</evidence>